<dbReference type="InterPro" id="IPR026881">
    <property type="entry name" value="WYL_dom"/>
</dbReference>
<dbReference type="Gene3D" id="1.10.10.10">
    <property type="entry name" value="Winged helix-like DNA-binding domain superfamily/Winged helix DNA-binding domain"/>
    <property type="match status" value="1"/>
</dbReference>
<gene>
    <name evidence="3" type="ORF">IV64_GL001910</name>
</gene>
<dbReference type="RefSeq" id="WP_057705687.1">
    <property type="nucleotide sequence ID" value="NZ_JQCL01000033.1"/>
</dbReference>
<dbReference type="InterPro" id="IPR051534">
    <property type="entry name" value="CBASS_pafABC_assoc_protein"/>
</dbReference>
<feature type="domain" description="WCX" evidence="2">
    <location>
        <begin position="236"/>
        <end position="310"/>
    </location>
</feature>
<reference evidence="3 4" key="1">
    <citation type="journal article" date="2015" name="Genome Announc.">
        <title>Expanding the biotechnology potential of lactobacilli through comparative genomics of 213 strains and associated genera.</title>
        <authorList>
            <person name="Sun Z."/>
            <person name="Harris H.M."/>
            <person name="McCann A."/>
            <person name="Guo C."/>
            <person name="Argimon S."/>
            <person name="Zhang W."/>
            <person name="Yang X."/>
            <person name="Jeffery I.B."/>
            <person name="Cooney J.C."/>
            <person name="Kagawa T.F."/>
            <person name="Liu W."/>
            <person name="Song Y."/>
            <person name="Salvetti E."/>
            <person name="Wrobel A."/>
            <person name="Rasinkangas P."/>
            <person name="Parkhill J."/>
            <person name="Rea M.C."/>
            <person name="O'Sullivan O."/>
            <person name="Ritari J."/>
            <person name="Douillard F.P."/>
            <person name="Paul Ross R."/>
            <person name="Yang R."/>
            <person name="Briner A.E."/>
            <person name="Felis G.E."/>
            <person name="de Vos W.M."/>
            <person name="Barrangou R."/>
            <person name="Klaenhammer T.R."/>
            <person name="Caufield P.W."/>
            <person name="Cui Y."/>
            <person name="Zhang H."/>
            <person name="O'Toole P.W."/>
        </authorList>
    </citation>
    <scope>NUCLEOTIDE SEQUENCE [LARGE SCALE GENOMIC DNA]</scope>
    <source>
        <strain evidence="3 4">LMG 26013</strain>
    </source>
</reference>
<dbReference type="EMBL" id="JQCL01000033">
    <property type="protein sequence ID" value="KRO13894.1"/>
    <property type="molecule type" value="Genomic_DNA"/>
</dbReference>
<name>A0A0R2MJL0_9LACO</name>
<evidence type="ECO:0000259" key="2">
    <source>
        <dbReference type="Pfam" id="PF25583"/>
    </source>
</evidence>
<keyword evidence="4" id="KW-1185">Reference proteome</keyword>
<dbReference type="Proteomes" id="UP000051783">
    <property type="component" value="Unassembled WGS sequence"/>
</dbReference>
<dbReference type="PROSITE" id="PS52050">
    <property type="entry name" value="WYL"/>
    <property type="match status" value="1"/>
</dbReference>
<evidence type="ECO:0000313" key="4">
    <source>
        <dbReference type="Proteomes" id="UP000051783"/>
    </source>
</evidence>
<evidence type="ECO:0000313" key="3">
    <source>
        <dbReference type="EMBL" id="KRO13894.1"/>
    </source>
</evidence>
<dbReference type="Pfam" id="PF13280">
    <property type="entry name" value="WYL"/>
    <property type="match status" value="1"/>
</dbReference>
<dbReference type="PANTHER" id="PTHR34580:SF1">
    <property type="entry name" value="PROTEIN PAFC"/>
    <property type="match status" value="1"/>
</dbReference>
<dbReference type="AlphaFoldDB" id="A0A0R2MJL0"/>
<comment type="caution">
    <text evidence="3">The sequence shown here is derived from an EMBL/GenBank/DDBJ whole genome shotgun (WGS) entry which is preliminary data.</text>
</comment>
<dbReference type="OrthoDB" id="86031at2"/>
<feature type="domain" description="WYL" evidence="1">
    <location>
        <begin position="143"/>
        <end position="203"/>
    </location>
</feature>
<protein>
    <submittedName>
        <fullName evidence="3">Uncharacterized protein</fullName>
    </submittedName>
</protein>
<proteinExistence type="predicted"/>
<dbReference type="InterPro" id="IPR036388">
    <property type="entry name" value="WH-like_DNA-bd_sf"/>
</dbReference>
<dbReference type="STRING" id="942150.IV64_GL001910"/>
<dbReference type="PATRIC" id="fig|942150.3.peg.1985"/>
<organism evidence="3 4">
    <name type="scientific">Lactiplantibacillus xiangfangensis</name>
    <dbReference type="NCBI Taxonomy" id="942150"/>
    <lineage>
        <taxon>Bacteria</taxon>
        <taxon>Bacillati</taxon>
        <taxon>Bacillota</taxon>
        <taxon>Bacilli</taxon>
        <taxon>Lactobacillales</taxon>
        <taxon>Lactobacillaceae</taxon>
        <taxon>Lactiplantibacillus</taxon>
    </lineage>
</organism>
<sequence length="319" mass="37108">MNSAYRQLYIFQSLLTNHILNKSNLADHFDVTERAIQRDFSQIKQFIFDQQLPYQLTYSRKQNGYQLTTTQDQLSKQTVLLLIKILLASRSLNKTELNATIASLLATLSQTEQAEVQPIIKNELFYYQPLRHQQDLIALIWQLSRFITHQTTIDIDYRNSKNHTETRTILPQTIIFSEYYFYVVAYSAKYQANRYFRLDRIFNYHLSKQKIHRSRAEHVSGGQLRQVVQFMQPGEKVTIQFKFSGVVEAALDRFPTAKVITAKSNSHTVLIETEVVDNGAIMWLLSQGPLVKVVSPASFVQQIRESLEKTLKLYSSEEE</sequence>
<accession>A0A0R2MJL0</accession>
<dbReference type="InterPro" id="IPR057727">
    <property type="entry name" value="WCX_dom"/>
</dbReference>
<dbReference type="PANTHER" id="PTHR34580">
    <property type="match status" value="1"/>
</dbReference>
<evidence type="ECO:0000259" key="1">
    <source>
        <dbReference type="Pfam" id="PF13280"/>
    </source>
</evidence>
<dbReference type="Pfam" id="PF25583">
    <property type="entry name" value="WCX"/>
    <property type="match status" value="1"/>
</dbReference>